<evidence type="ECO:0000313" key="2">
    <source>
        <dbReference type="Proteomes" id="UP000324705"/>
    </source>
</evidence>
<organism evidence="1 2">
    <name type="scientific">Triticum turgidum subsp. durum</name>
    <name type="common">Durum wheat</name>
    <name type="synonym">Triticum durum</name>
    <dbReference type="NCBI Taxonomy" id="4567"/>
    <lineage>
        <taxon>Eukaryota</taxon>
        <taxon>Viridiplantae</taxon>
        <taxon>Streptophyta</taxon>
        <taxon>Embryophyta</taxon>
        <taxon>Tracheophyta</taxon>
        <taxon>Spermatophyta</taxon>
        <taxon>Magnoliopsida</taxon>
        <taxon>Liliopsida</taxon>
        <taxon>Poales</taxon>
        <taxon>Poaceae</taxon>
        <taxon>BOP clade</taxon>
        <taxon>Pooideae</taxon>
        <taxon>Triticodae</taxon>
        <taxon>Triticeae</taxon>
        <taxon>Triticinae</taxon>
        <taxon>Triticum</taxon>
    </lineage>
</organism>
<proteinExistence type="predicted"/>
<dbReference type="PANTHER" id="PTHR32133:SF343">
    <property type="entry name" value="F-BOX DOMAIN-CONTAINING PROTEIN"/>
    <property type="match status" value="1"/>
</dbReference>
<dbReference type="PANTHER" id="PTHR32133">
    <property type="entry name" value="OS07G0120400 PROTEIN"/>
    <property type="match status" value="1"/>
</dbReference>
<keyword evidence="2" id="KW-1185">Reference proteome</keyword>
<dbReference type="Proteomes" id="UP000324705">
    <property type="component" value="Chromosome 4A"/>
</dbReference>
<protein>
    <submittedName>
        <fullName evidence="1">Uncharacterized protein</fullName>
    </submittedName>
</protein>
<sequence length="176" mass="19484">MISIEEPNAIEMTGQIGVVGNKVYFQCECTQSIVEYNMGEEELSVIDPIFEDDNEDIPAIGLLGMEDGMLLFATVLEPRLYLWSMEAGSNGAAPLAQRRVIELAPLLPCRALLDVSVVGFAEGVGLIFLNTEAGLYTIELNSGRSKEVHRATSFKRVMPYTSFYTREFPVVVWSLP</sequence>
<dbReference type="Gramene" id="TRITD4Av1G005500.2">
    <property type="protein sequence ID" value="TRITD4Av1G005500.2"/>
    <property type="gene ID" value="TRITD4Av1G005500"/>
</dbReference>
<dbReference type="AlphaFoldDB" id="A0A9R0VVV0"/>
<accession>A0A9R0VVV0</accession>
<gene>
    <name evidence="1" type="ORF">TRITD_4Av1G005500</name>
</gene>
<name>A0A9R0VVV0_TRITD</name>
<dbReference type="EMBL" id="LT934117">
    <property type="protein sequence ID" value="VAH87261.1"/>
    <property type="molecule type" value="Genomic_DNA"/>
</dbReference>
<evidence type="ECO:0000313" key="1">
    <source>
        <dbReference type="EMBL" id="VAH87261.1"/>
    </source>
</evidence>
<reference evidence="1 2" key="1">
    <citation type="submission" date="2017-09" db="EMBL/GenBank/DDBJ databases">
        <authorList>
            <consortium name="International Durum Wheat Genome Sequencing Consortium (IDWGSC)"/>
            <person name="Milanesi L."/>
        </authorList>
    </citation>
    <scope>NUCLEOTIDE SEQUENCE [LARGE SCALE GENOMIC DNA]</scope>
    <source>
        <strain evidence="2">cv. Svevo</strain>
    </source>
</reference>